<feature type="region of interest" description="Disordered" evidence="1">
    <location>
        <begin position="1"/>
        <end position="53"/>
    </location>
</feature>
<dbReference type="Proteomes" id="UP001152797">
    <property type="component" value="Unassembled WGS sequence"/>
</dbReference>
<organism evidence="3">
    <name type="scientific">Cladocopium goreaui</name>
    <dbReference type="NCBI Taxonomy" id="2562237"/>
    <lineage>
        <taxon>Eukaryota</taxon>
        <taxon>Sar</taxon>
        <taxon>Alveolata</taxon>
        <taxon>Dinophyceae</taxon>
        <taxon>Suessiales</taxon>
        <taxon>Symbiodiniaceae</taxon>
        <taxon>Cladocopium</taxon>
    </lineage>
</organism>
<keyword evidence="6" id="KW-1185">Reference proteome</keyword>
<dbReference type="InterPro" id="IPR001202">
    <property type="entry name" value="WW_dom"/>
</dbReference>
<reference evidence="4" key="2">
    <citation type="submission" date="2024-04" db="EMBL/GenBank/DDBJ databases">
        <authorList>
            <person name="Chen Y."/>
            <person name="Shah S."/>
            <person name="Dougan E. K."/>
            <person name="Thang M."/>
            <person name="Chan C."/>
        </authorList>
    </citation>
    <scope>NUCLEOTIDE SEQUENCE [LARGE SCALE GENOMIC DNA]</scope>
</reference>
<evidence type="ECO:0000313" key="4">
    <source>
        <dbReference type="EMBL" id="CAL1167998.1"/>
    </source>
</evidence>
<feature type="compositionally biased region" description="Acidic residues" evidence="1">
    <location>
        <begin position="147"/>
        <end position="158"/>
    </location>
</feature>
<feature type="compositionally biased region" description="Low complexity" evidence="1">
    <location>
        <begin position="28"/>
        <end position="37"/>
    </location>
</feature>
<reference evidence="3" key="1">
    <citation type="submission" date="2022-10" db="EMBL/GenBank/DDBJ databases">
        <authorList>
            <person name="Chen Y."/>
            <person name="Dougan E. K."/>
            <person name="Chan C."/>
            <person name="Rhodes N."/>
            <person name="Thang M."/>
        </authorList>
    </citation>
    <scope>NUCLEOTIDE SEQUENCE</scope>
</reference>
<gene>
    <name evidence="3" type="ORF">C1SCF055_LOCUS39515</name>
</gene>
<evidence type="ECO:0000313" key="5">
    <source>
        <dbReference type="EMBL" id="CAL4801935.1"/>
    </source>
</evidence>
<dbReference type="OrthoDB" id="444265at2759"/>
<evidence type="ECO:0000259" key="2">
    <source>
        <dbReference type="PROSITE" id="PS50020"/>
    </source>
</evidence>
<dbReference type="PROSITE" id="PS50020">
    <property type="entry name" value="WW_DOMAIN_2"/>
    <property type="match status" value="1"/>
</dbReference>
<accession>A0A9P1GIR6</accession>
<feature type="region of interest" description="Disordered" evidence="1">
    <location>
        <begin position="123"/>
        <end position="178"/>
    </location>
</feature>
<dbReference type="EMBL" id="CAMXCT010006446">
    <property type="protein sequence ID" value="CAI4014623.1"/>
    <property type="molecule type" value="Genomic_DNA"/>
</dbReference>
<feature type="compositionally biased region" description="Basic and acidic residues" evidence="1">
    <location>
        <begin position="123"/>
        <end position="146"/>
    </location>
</feature>
<dbReference type="Gene3D" id="2.20.70.10">
    <property type="match status" value="1"/>
</dbReference>
<dbReference type="AlphaFoldDB" id="A0A9P1GIR6"/>
<dbReference type="SUPFAM" id="SSF51045">
    <property type="entry name" value="WW domain"/>
    <property type="match status" value="1"/>
</dbReference>
<dbReference type="InterPro" id="IPR036020">
    <property type="entry name" value="WW_dom_sf"/>
</dbReference>
<dbReference type="EMBL" id="CAMXCT020006446">
    <property type="protein sequence ID" value="CAL1167998.1"/>
    <property type="molecule type" value="Genomic_DNA"/>
</dbReference>
<feature type="compositionally biased region" description="Basic and acidic residues" evidence="1">
    <location>
        <begin position="161"/>
        <end position="178"/>
    </location>
</feature>
<name>A0A9P1GIR6_9DINO</name>
<feature type="domain" description="WW" evidence="2">
    <location>
        <begin position="49"/>
        <end position="84"/>
    </location>
</feature>
<feature type="compositionally biased region" description="Acidic residues" evidence="1">
    <location>
        <begin position="1"/>
        <end position="12"/>
    </location>
</feature>
<comment type="caution">
    <text evidence="3">The sequence shown here is derived from an EMBL/GenBank/DDBJ whole genome shotgun (WGS) entry which is preliminary data.</text>
</comment>
<evidence type="ECO:0000313" key="6">
    <source>
        <dbReference type="Proteomes" id="UP001152797"/>
    </source>
</evidence>
<sequence>MSVELCDSDDDVVATADAPAPQKPSAPVPAKASAAPAKAEKKRSREAAPPLPYGWIRKESKSKKGAYYYANILTGKTQVERPGPKIARSRPAGKEPEVAKPLATEVVQQRQAEYEAAEAELEAAKRQAAERRAAQKAMVDDAHAESAEENGSEEDAVTGEDFAKWKAQEEQREKREVQLKNWPASSELPPVPVVSEPVLDVLKERMRRATWKSSMDWCGKNMKKRRKPQIFL</sequence>
<protein>
    <submittedName>
        <fullName evidence="5">Nuclear inhibitor of protein phosphatase 1</fullName>
    </submittedName>
</protein>
<feature type="region of interest" description="Disordered" evidence="1">
    <location>
        <begin position="80"/>
        <end position="100"/>
    </location>
</feature>
<dbReference type="EMBL" id="CAMXCT030006446">
    <property type="protein sequence ID" value="CAL4801935.1"/>
    <property type="molecule type" value="Genomic_DNA"/>
</dbReference>
<evidence type="ECO:0000256" key="1">
    <source>
        <dbReference type="SAM" id="MobiDB-lite"/>
    </source>
</evidence>
<proteinExistence type="predicted"/>
<evidence type="ECO:0000313" key="3">
    <source>
        <dbReference type="EMBL" id="CAI4014623.1"/>
    </source>
</evidence>